<accession>Q63GD7</accession>
<reference evidence="2" key="1">
    <citation type="journal article" date="2006" name="J. Bacteriol.">
        <title>Pathogenomic sequence analysis of Bacillus cereus and Bacillus thuringiensis isolates closely related to Bacillus anthracis.</title>
        <authorList>
            <person name="Han C.S."/>
            <person name="Xie G."/>
            <person name="Challacombe J.F."/>
            <person name="Altherr M.R."/>
            <person name="Bhotika S.S."/>
            <person name="Brown N."/>
            <person name="Bruce D."/>
            <person name="Campbell C.S."/>
            <person name="Campbell M.L."/>
            <person name="Chen J."/>
            <person name="Chertkov O."/>
            <person name="Cleland C."/>
            <person name="Dimitrijevic M."/>
            <person name="Doggett N.A."/>
            <person name="Fawcett J.J."/>
            <person name="Glavina T."/>
            <person name="Goodwin L.A."/>
            <person name="Green L.D."/>
            <person name="Hill K.K."/>
            <person name="Hitchcock P."/>
            <person name="Jackson P.J."/>
            <person name="Keim P."/>
            <person name="Kewalramani A.R."/>
            <person name="Longmire J."/>
            <person name="Lucas S."/>
            <person name="Malfatti S."/>
            <person name="McMurry K."/>
            <person name="Meincke L.J."/>
            <person name="Misra M."/>
            <person name="Moseman B.L."/>
            <person name="Mundt M."/>
            <person name="Munk A.C."/>
            <person name="Okinaka R.T."/>
            <person name="Parson-Quintana B."/>
            <person name="Reilly L.P."/>
            <person name="Richardson P."/>
            <person name="Robinson D.L."/>
            <person name="Rubin E."/>
            <person name="Saunders E."/>
            <person name="Tapia R."/>
            <person name="Tesmer J.G."/>
            <person name="Thayer N."/>
            <person name="Thompson L.S."/>
            <person name="Tice H."/>
            <person name="Ticknor L.O."/>
            <person name="Wills P.L."/>
            <person name="Brettin T.S."/>
            <person name="Gilna P."/>
        </authorList>
    </citation>
    <scope>NUCLEOTIDE SEQUENCE [LARGE SCALE GENOMIC DNA]</scope>
    <source>
        <strain evidence="2">ZK / E33L</strain>
    </source>
</reference>
<proteinExistence type="predicted"/>
<name>Q63GD7_BACCZ</name>
<evidence type="ECO:0000313" key="1">
    <source>
        <dbReference type="EMBL" id="AAU19824.1"/>
    </source>
</evidence>
<gene>
    <name evidence="1" type="ordered locus">BCE33L0415</name>
</gene>
<dbReference type="AlphaFoldDB" id="Q63GD7"/>
<dbReference type="EMBL" id="CP000001">
    <property type="protein sequence ID" value="AAU19824.1"/>
    <property type="molecule type" value="Genomic_DNA"/>
</dbReference>
<dbReference type="Proteomes" id="UP000002612">
    <property type="component" value="Chromosome"/>
</dbReference>
<organism evidence="1 2">
    <name type="scientific">Bacillus cereus (strain ZK / E33L)</name>
    <dbReference type="NCBI Taxonomy" id="288681"/>
    <lineage>
        <taxon>Bacteria</taxon>
        <taxon>Bacillati</taxon>
        <taxon>Bacillota</taxon>
        <taxon>Bacilli</taxon>
        <taxon>Bacillales</taxon>
        <taxon>Bacillaceae</taxon>
        <taxon>Bacillus</taxon>
        <taxon>Bacillus cereus group</taxon>
    </lineage>
</organism>
<dbReference type="KEGG" id="bcz:BCE33L0415"/>
<evidence type="ECO:0000313" key="2">
    <source>
        <dbReference type="Proteomes" id="UP000002612"/>
    </source>
</evidence>
<sequence>MQVLYQLKKRKKGDLYMLFTDELRNHVGELVQVVTAVEIVAGVLLSVTDGAVSVRTSPSYGPPEDVIVRIPVIAYVRLEG</sequence>
<protein>
    <submittedName>
        <fullName evidence="1">Group-specific protein</fullName>
    </submittedName>
</protein>